<dbReference type="GO" id="GO:0090158">
    <property type="term" value="P:endoplasmic reticulum membrane organization"/>
    <property type="evidence" value="ECO:0007669"/>
    <property type="project" value="TreeGrafter"/>
</dbReference>
<feature type="compositionally biased region" description="Polar residues" evidence="2">
    <location>
        <begin position="149"/>
        <end position="161"/>
    </location>
</feature>
<dbReference type="Pfam" id="PF00635">
    <property type="entry name" value="Motile_Sperm"/>
    <property type="match status" value="1"/>
</dbReference>
<name>A0A2V2VYH8_TRYCR</name>
<comment type="caution">
    <text evidence="5">The sequence shown here is derived from an EMBL/GenBank/DDBJ whole genome shotgun (WGS) entry which is preliminary data.</text>
</comment>
<dbReference type="VEuPathDB" id="TriTrypDB:TcCLB.503819.10"/>
<evidence type="ECO:0000313" key="6">
    <source>
        <dbReference type="EMBL" id="PWV03122.1"/>
    </source>
</evidence>
<evidence type="ECO:0000256" key="1">
    <source>
        <dbReference type="ARBA" id="ARBA00008932"/>
    </source>
</evidence>
<dbReference type="InterPro" id="IPR000535">
    <property type="entry name" value="MSP_dom"/>
</dbReference>
<evidence type="ECO:0000313" key="7">
    <source>
        <dbReference type="Proteomes" id="UP000246121"/>
    </source>
</evidence>
<dbReference type="VEuPathDB" id="TriTrypDB:TCDM_13989"/>
<dbReference type="PROSITE" id="PS50202">
    <property type="entry name" value="MSP"/>
    <property type="match status" value="1"/>
</dbReference>
<keyword evidence="3" id="KW-0812">Transmembrane</keyword>
<reference evidence="5 7" key="1">
    <citation type="journal article" date="2018" name="Microb. Genom.">
        <title>Expanding an expanded genome: long-read sequencing of Trypanosoma cruzi.</title>
        <authorList>
            <person name="Berna L."/>
            <person name="Rodriguez M."/>
            <person name="Chiribao M.L."/>
            <person name="Parodi-Talice A."/>
            <person name="Pita S."/>
            <person name="Rijo G."/>
            <person name="Alvarez-Valin F."/>
            <person name="Robello C."/>
        </authorList>
    </citation>
    <scope>NUCLEOTIDE SEQUENCE [LARGE SCALE GENOMIC DNA]</scope>
    <source>
        <strain evidence="5 7">Dm28c</strain>
    </source>
</reference>
<dbReference type="OrthoDB" id="264603at2759"/>
<dbReference type="VEuPathDB" id="TriTrypDB:TCSYLVIO_006771"/>
<dbReference type="VEuPathDB" id="TriTrypDB:C3747_3g105"/>
<dbReference type="VEuPathDB" id="TriTrypDB:ECC02_007225"/>
<dbReference type="EMBL" id="PRFA01000005">
    <property type="protein sequence ID" value="PWV01145.1"/>
    <property type="molecule type" value="Genomic_DNA"/>
</dbReference>
<feature type="transmembrane region" description="Helical" evidence="3">
    <location>
        <begin position="212"/>
        <end position="232"/>
    </location>
</feature>
<dbReference type="VEuPathDB" id="TriTrypDB:TcYC6_0040740"/>
<dbReference type="GO" id="GO:0005886">
    <property type="term" value="C:plasma membrane"/>
    <property type="evidence" value="ECO:0007669"/>
    <property type="project" value="TreeGrafter"/>
</dbReference>
<dbReference type="VEuPathDB" id="TriTrypDB:BCY84_06810"/>
<dbReference type="InterPro" id="IPR008962">
    <property type="entry name" value="PapD-like_sf"/>
</dbReference>
<evidence type="ECO:0000259" key="4">
    <source>
        <dbReference type="PROSITE" id="PS50202"/>
    </source>
</evidence>
<protein>
    <recommendedName>
        <fullName evidence="4">MSP domain-containing protein</fullName>
    </recommendedName>
</protein>
<dbReference type="PANTHER" id="PTHR10809">
    <property type="entry name" value="VESICLE-ASSOCIATED MEMBRANE PROTEIN-ASSOCIATED PROTEIN"/>
    <property type="match status" value="1"/>
</dbReference>
<dbReference type="VEuPathDB" id="TriTrypDB:TcBrA4_0022420"/>
<feature type="region of interest" description="Disordered" evidence="2">
    <location>
        <begin position="142"/>
        <end position="191"/>
    </location>
</feature>
<dbReference type="VEuPathDB" id="TriTrypDB:TcCL_NonESM03261"/>
<dbReference type="GO" id="GO:0061817">
    <property type="term" value="P:endoplasmic reticulum-plasma membrane tethering"/>
    <property type="evidence" value="ECO:0007669"/>
    <property type="project" value="TreeGrafter"/>
</dbReference>
<accession>A0A2V2VYH8</accession>
<gene>
    <name evidence="6" type="ORF">C4B63_1g76</name>
    <name evidence="5" type="ORF">C4B63_5g419</name>
</gene>
<evidence type="ECO:0000256" key="2">
    <source>
        <dbReference type="SAM" id="MobiDB-lite"/>
    </source>
</evidence>
<dbReference type="VEuPathDB" id="TriTrypDB:Tc_MARK_6530"/>
<evidence type="ECO:0000256" key="3">
    <source>
        <dbReference type="SAM" id="Phobius"/>
    </source>
</evidence>
<dbReference type="AlphaFoldDB" id="A0A2V2VYH8"/>
<dbReference type="EMBL" id="PRFA01000001">
    <property type="protein sequence ID" value="PWV03122.1"/>
    <property type="molecule type" value="Genomic_DNA"/>
</dbReference>
<sequence length="234" mass="26291">MTDIDGSNVPAPTNAALIVSPEKFNIVPYVKEEFVVQITNVSFDTVLFRMLTTNPLRYLVKPRKGVIKPNASISLTVMLNRSNLNEEEIHEEYDDFRIEYCVIGPNDVIEPHCANVSDIVKARKVEDKRQVHLKKFRCRLEPSAKAQKRQSGAENVKSSPLPSAATERPASPRHTESSNPSAVAAKMDPRELEVSTLAEKNRRAMAQKEKEWKTKTAIVLAVVFVLLGMWFMSA</sequence>
<dbReference type="VEuPathDB" id="TriTrypDB:TcG_13468"/>
<dbReference type="InterPro" id="IPR013783">
    <property type="entry name" value="Ig-like_fold"/>
</dbReference>
<comment type="similarity">
    <text evidence="1">Belongs to the VAMP-associated protein (VAP) (TC 9.B.17) family.</text>
</comment>
<dbReference type="PANTHER" id="PTHR10809:SF132">
    <property type="entry name" value="MSP DOMAIN-CONTAINING PROTEIN"/>
    <property type="match status" value="1"/>
</dbReference>
<proteinExistence type="inferred from homology"/>
<keyword evidence="3" id="KW-1133">Transmembrane helix</keyword>
<dbReference type="GO" id="GO:0005789">
    <property type="term" value="C:endoplasmic reticulum membrane"/>
    <property type="evidence" value="ECO:0007669"/>
    <property type="project" value="InterPro"/>
</dbReference>
<organism evidence="5 7">
    <name type="scientific">Trypanosoma cruzi</name>
    <dbReference type="NCBI Taxonomy" id="5693"/>
    <lineage>
        <taxon>Eukaryota</taxon>
        <taxon>Discoba</taxon>
        <taxon>Euglenozoa</taxon>
        <taxon>Kinetoplastea</taxon>
        <taxon>Metakinetoplastina</taxon>
        <taxon>Trypanosomatida</taxon>
        <taxon>Trypanosomatidae</taxon>
        <taxon>Trypanosoma</taxon>
        <taxon>Schizotrypanum</taxon>
    </lineage>
</organism>
<dbReference type="Gene3D" id="2.60.40.10">
    <property type="entry name" value="Immunoglobulins"/>
    <property type="match status" value="1"/>
</dbReference>
<dbReference type="VEuPathDB" id="TriTrypDB:C4B63_1g76"/>
<dbReference type="VEuPathDB" id="TriTrypDB:C4B63_5g419"/>
<dbReference type="Proteomes" id="UP000246121">
    <property type="component" value="Unassembled WGS sequence"/>
</dbReference>
<dbReference type="SUPFAM" id="SSF49354">
    <property type="entry name" value="PapD-like"/>
    <property type="match status" value="1"/>
</dbReference>
<dbReference type="VEuPathDB" id="TriTrypDB:TcCLB.510359.330"/>
<evidence type="ECO:0000313" key="5">
    <source>
        <dbReference type="EMBL" id="PWV01145.1"/>
    </source>
</evidence>
<feature type="domain" description="MSP" evidence="4">
    <location>
        <begin position="16"/>
        <end position="141"/>
    </location>
</feature>
<keyword evidence="3" id="KW-0472">Membrane</keyword>
<dbReference type="InterPro" id="IPR016763">
    <property type="entry name" value="VAP"/>
</dbReference>